<proteinExistence type="predicted"/>
<evidence type="ECO:0000313" key="1">
    <source>
        <dbReference type="EMBL" id="KAJ8452933.1"/>
    </source>
</evidence>
<dbReference type="Proteomes" id="UP001153076">
    <property type="component" value="Unassembled WGS sequence"/>
</dbReference>
<dbReference type="PANTHER" id="PTHR45176:SF1">
    <property type="entry name" value="TRANSDUCIN FAMILY PROTEIN _ WD-40 REPEAT FAMILY PROTEIN-RELATED"/>
    <property type="match status" value="1"/>
</dbReference>
<dbReference type="PROSITE" id="PS51257">
    <property type="entry name" value="PROKAR_LIPOPROTEIN"/>
    <property type="match status" value="1"/>
</dbReference>
<accession>A0A9Q1L0I1</accession>
<comment type="caution">
    <text evidence="1">The sequence shown here is derived from an EMBL/GenBank/DDBJ whole genome shotgun (WGS) entry which is preliminary data.</text>
</comment>
<evidence type="ECO:0000313" key="2">
    <source>
        <dbReference type="Proteomes" id="UP001153076"/>
    </source>
</evidence>
<keyword evidence="2" id="KW-1185">Reference proteome</keyword>
<protein>
    <submittedName>
        <fullName evidence="1">Uncharacterized protein</fullName>
    </submittedName>
</protein>
<dbReference type="AlphaFoldDB" id="A0A9Q1L0I1"/>
<sequence>MEGSRHPLCCVLPSSDNDFVLFSSLLMIGLAAVACADDASSFAVLACFPVPPDSVESQKTSHFLSHGIILLFDVNSPVPAATWLVKKAKGGGLSFLAANQLSSLKEKNSAAGLPSTLLVYVNGDHEYVLFDPYSKEQQEFTVSHKRDEAQLEETGRLGYTSIYGELPEFNPQKTSRAAIVPAQRPWETIFNGPSHALPPLTKLCSAFLESLLEKRTTASG</sequence>
<name>A0A9Q1L0I1_9CARY</name>
<organism evidence="1 2">
    <name type="scientific">Carnegiea gigantea</name>
    <dbReference type="NCBI Taxonomy" id="171969"/>
    <lineage>
        <taxon>Eukaryota</taxon>
        <taxon>Viridiplantae</taxon>
        <taxon>Streptophyta</taxon>
        <taxon>Embryophyta</taxon>
        <taxon>Tracheophyta</taxon>
        <taxon>Spermatophyta</taxon>
        <taxon>Magnoliopsida</taxon>
        <taxon>eudicotyledons</taxon>
        <taxon>Gunneridae</taxon>
        <taxon>Pentapetalae</taxon>
        <taxon>Caryophyllales</taxon>
        <taxon>Cactineae</taxon>
        <taxon>Cactaceae</taxon>
        <taxon>Cactoideae</taxon>
        <taxon>Echinocereeae</taxon>
        <taxon>Carnegiea</taxon>
    </lineage>
</organism>
<dbReference type="OrthoDB" id="4096at2759"/>
<dbReference type="PANTHER" id="PTHR45176">
    <property type="entry name" value="TRANSDUCIN FAMILY PROTEIN / WD-40 REPEAT FAMILY PROTEIN-RELATED"/>
    <property type="match status" value="1"/>
</dbReference>
<gene>
    <name evidence="1" type="ORF">Cgig2_014696</name>
</gene>
<dbReference type="EMBL" id="JAKOGI010000002">
    <property type="protein sequence ID" value="KAJ8452933.1"/>
    <property type="molecule type" value="Genomic_DNA"/>
</dbReference>
<reference evidence="1" key="1">
    <citation type="submission" date="2022-04" db="EMBL/GenBank/DDBJ databases">
        <title>Carnegiea gigantea Genome sequencing and assembly v2.</title>
        <authorList>
            <person name="Copetti D."/>
            <person name="Sanderson M.J."/>
            <person name="Burquez A."/>
            <person name="Wojciechowski M.F."/>
        </authorList>
    </citation>
    <scope>NUCLEOTIDE SEQUENCE</scope>
    <source>
        <strain evidence="1">SGP5-SGP5p</strain>
        <tissue evidence="1">Aerial part</tissue>
    </source>
</reference>